<comment type="caution">
    <text evidence="2">The sequence shown here is derived from an EMBL/GenBank/DDBJ whole genome shotgun (WGS) entry which is preliminary data.</text>
</comment>
<evidence type="ECO:0008006" key="3">
    <source>
        <dbReference type="Google" id="ProtNLM"/>
    </source>
</evidence>
<sequence length="196" mass="22837">LFTYGGDYRVVPLFTPVYMDAVLAQNFWETIKNQYFQKRRWAWGIEHFPYFVKACIKDRLVPFWIKVEQIFKILEGHISWSTASLLIATALWFPFIFNPEFTQTVIGSNLPNFARTLLMITWVGIAVSITISILLLPKRPKDVSRMNTFYMLVQWVLIPISAVFFGSIPAIDAQTRMMINKPLGFWVTAKKFIKNT</sequence>
<dbReference type="AlphaFoldDB" id="X0TCE8"/>
<keyword evidence="1" id="KW-0472">Membrane</keyword>
<keyword evidence="1" id="KW-0812">Transmembrane</keyword>
<evidence type="ECO:0000256" key="1">
    <source>
        <dbReference type="SAM" id="Phobius"/>
    </source>
</evidence>
<accession>X0TCE8</accession>
<organism evidence="2">
    <name type="scientific">marine sediment metagenome</name>
    <dbReference type="NCBI Taxonomy" id="412755"/>
    <lineage>
        <taxon>unclassified sequences</taxon>
        <taxon>metagenomes</taxon>
        <taxon>ecological metagenomes</taxon>
    </lineage>
</organism>
<name>X0TCE8_9ZZZZ</name>
<dbReference type="EMBL" id="BARS01018115">
    <property type="protein sequence ID" value="GAF90889.1"/>
    <property type="molecule type" value="Genomic_DNA"/>
</dbReference>
<proteinExistence type="predicted"/>
<gene>
    <name evidence="2" type="ORF">S01H1_29527</name>
</gene>
<keyword evidence="1" id="KW-1133">Transmembrane helix</keyword>
<reference evidence="2" key="1">
    <citation type="journal article" date="2014" name="Front. Microbiol.">
        <title>High frequency of phylogenetically diverse reductive dehalogenase-homologous genes in deep subseafloor sedimentary metagenomes.</title>
        <authorList>
            <person name="Kawai M."/>
            <person name="Futagami T."/>
            <person name="Toyoda A."/>
            <person name="Takaki Y."/>
            <person name="Nishi S."/>
            <person name="Hori S."/>
            <person name="Arai W."/>
            <person name="Tsubouchi T."/>
            <person name="Morono Y."/>
            <person name="Uchiyama I."/>
            <person name="Ito T."/>
            <person name="Fujiyama A."/>
            <person name="Inagaki F."/>
            <person name="Takami H."/>
        </authorList>
    </citation>
    <scope>NUCLEOTIDE SEQUENCE</scope>
    <source>
        <strain evidence="2">Expedition CK06-06</strain>
    </source>
</reference>
<feature type="non-terminal residue" evidence="2">
    <location>
        <position position="1"/>
    </location>
</feature>
<protein>
    <recommendedName>
        <fullName evidence="3">Glycosyltransferase 2-like domain-containing protein</fullName>
    </recommendedName>
</protein>
<feature type="transmembrane region" description="Helical" evidence="1">
    <location>
        <begin position="78"/>
        <end position="97"/>
    </location>
</feature>
<evidence type="ECO:0000313" key="2">
    <source>
        <dbReference type="EMBL" id="GAF90889.1"/>
    </source>
</evidence>
<feature type="transmembrane region" description="Helical" evidence="1">
    <location>
        <begin position="117"/>
        <end position="137"/>
    </location>
</feature>
<feature type="transmembrane region" description="Helical" evidence="1">
    <location>
        <begin position="149"/>
        <end position="171"/>
    </location>
</feature>